<dbReference type="InterPro" id="IPR027470">
    <property type="entry name" value="Cation_efflux_CTD"/>
</dbReference>
<evidence type="ECO:0000313" key="10">
    <source>
        <dbReference type="EMBL" id="TWU57423.1"/>
    </source>
</evidence>
<proteinExistence type="inferred from homology"/>
<dbReference type="Pfam" id="PF01545">
    <property type="entry name" value="Cation_efflux"/>
    <property type="match status" value="1"/>
</dbReference>
<dbReference type="InterPro" id="IPR050291">
    <property type="entry name" value="CDF_Transporter"/>
</dbReference>
<dbReference type="NCBIfam" id="TIGR01297">
    <property type="entry name" value="CDF"/>
    <property type="match status" value="1"/>
</dbReference>
<evidence type="ECO:0000259" key="9">
    <source>
        <dbReference type="Pfam" id="PF16916"/>
    </source>
</evidence>
<evidence type="ECO:0000256" key="3">
    <source>
        <dbReference type="ARBA" id="ARBA00022448"/>
    </source>
</evidence>
<dbReference type="GO" id="GO:0016020">
    <property type="term" value="C:membrane"/>
    <property type="evidence" value="ECO:0007669"/>
    <property type="project" value="UniProtKB-SubCell"/>
</dbReference>
<dbReference type="Proteomes" id="UP000317977">
    <property type="component" value="Unassembled WGS sequence"/>
</dbReference>
<dbReference type="EMBL" id="SJPX01000001">
    <property type="protein sequence ID" value="TWU57423.1"/>
    <property type="molecule type" value="Genomic_DNA"/>
</dbReference>
<keyword evidence="4 7" id="KW-0812">Transmembrane</keyword>
<feature type="domain" description="Cation efflux protein transmembrane" evidence="8">
    <location>
        <begin position="2"/>
        <end position="188"/>
    </location>
</feature>
<dbReference type="SUPFAM" id="SSF161111">
    <property type="entry name" value="Cation efflux protein transmembrane domain-like"/>
    <property type="match status" value="1"/>
</dbReference>
<dbReference type="SUPFAM" id="SSF160240">
    <property type="entry name" value="Cation efflux protein cytoplasmic domain-like"/>
    <property type="match status" value="1"/>
</dbReference>
<keyword evidence="11" id="KW-1185">Reference proteome</keyword>
<comment type="similarity">
    <text evidence="2">Belongs to the cation diffusion facilitator (CDF) transporter (TC 2.A.4) family.</text>
</comment>
<dbReference type="Gene3D" id="1.20.1510.10">
    <property type="entry name" value="Cation efflux protein transmembrane domain"/>
    <property type="match status" value="1"/>
</dbReference>
<gene>
    <name evidence="10" type="primary">fieF</name>
    <name evidence="10" type="ORF">Poly59_03300</name>
</gene>
<keyword evidence="6 7" id="KW-0472">Membrane</keyword>
<feature type="transmembrane region" description="Helical" evidence="7">
    <location>
        <begin position="159"/>
        <end position="180"/>
    </location>
</feature>
<name>A0A5C6F6U4_9BACT</name>
<protein>
    <submittedName>
        <fullName evidence="10">Ferrous-iron efflux pump FieF</fullName>
    </submittedName>
</protein>
<dbReference type="Pfam" id="PF16916">
    <property type="entry name" value="ZT_dimer"/>
    <property type="match status" value="1"/>
</dbReference>
<dbReference type="GO" id="GO:0008324">
    <property type="term" value="F:monoatomic cation transmembrane transporter activity"/>
    <property type="evidence" value="ECO:0007669"/>
    <property type="project" value="InterPro"/>
</dbReference>
<evidence type="ECO:0000256" key="4">
    <source>
        <dbReference type="ARBA" id="ARBA00022692"/>
    </source>
</evidence>
<evidence type="ECO:0000256" key="2">
    <source>
        <dbReference type="ARBA" id="ARBA00008114"/>
    </source>
</evidence>
<feature type="transmembrane region" description="Helical" evidence="7">
    <location>
        <begin position="61"/>
        <end position="79"/>
    </location>
</feature>
<feature type="transmembrane region" description="Helical" evidence="7">
    <location>
        <begin position="91"/>
        <end position="114"/>
    </location>
</feature>
<comment type="caution">
    <text evidence="10">The sequence shown here is derived from an EMBL/GenBank/DDBJ whole genome shotgun (WGS) entry which is preliminary data.</text>
</comment>
<evidence type="ECO:0000259" key="8">
    <source>
        <dbReference type="Pfam" id="PF01545"/>
    </source>
</evidence>
<evidence type="ECO:0000256" key="1">
    <source>
        <dbReference type="ARBA" id="ARBA00004141"/>
    </source>
</evidence>
<comment type="subcellular location">
    <subcellularLocation>
        <location evidence="1">Membrane</location>
        <topology evidence="1">Multi-pass membrane protein</topology>
    </subcellularLocation>
</comment>
<evidence type="ECO:0000256" key="6">
    <source>
        <dbReference type="ARBA" id="ARBA00023136"/>
    </source>
</evidence>
<evidence type="ECO:0000256" key="7">
    <source>
        <dbReference type="SAM" id="Phobius"/>
    </source>
</evidence>
<dbReference type="PANTHER" id="PTHR43840">
    <property type="entry name" value="MITOCHONDRIAL METAL TRANSPORTER 1-RELATED"/>
    <property type="match status" value="1"/>
</dbReference>
<feature type="domain" description="Cation efflux protein cytoplasmic" evidence="9">
    <location>
        <begin position="193"/>
        <end position="270"/>
    </location>
</feature>
<dbReference type="InterPro" id="IPR058533">
    <property type="entry name" value="Cation_efflux_TM"/>
</dbReference>
<dbReference type="AlphaFoldDB" id="A0A5C6F6U4"/>
<evidence type="ECO:0000313" key="11">
    <source>
        <dbReference type="Proteomes" id="UP000317977"/>
    </source>
</evidence>
<dbReference type="FunFam" id="1.20.1510.10:FF:000006">
    <property type="entry name" value="Divalent cation efflux transporter"/>
    <property type="match status" value="1"/>
</dbReference>
<evidence type="ECO:0000256" key="5">
    <source>
        <dbReference type="ARBA" id="ARBA00022989"/>
    </source>
</evidence>
<organism evidence="10 11">
    <name type="scientific">Rubripirellula reticaptiva</name>
    <dbReference type="NCBI Taxonomy" id="2528013"/>
    <lineage>
        <taxon>Bacteria</taxon>
        <taxon>Pseudomonadati</taxon>
        <taxon>Planctomycetota</taxon>
        <taxon>Planctomycetia</taxon>
        <taxon>Pirellulales</taxon>
        <taxon>Pirellulaceae</taxon>
        <taxon>Rubripirellula</taxon>
    </lineage>
</organism>
<dbReference type="InterPro" id="IPR036837">
    <property type="entry name" value="Cation_efflux_CTD_sf"/>
</dbReference>
<dbReference type="InterPro" id="IPR002524">
    <property type="entry name" value="Cation_efflux"/>
</dbReference>
<keyword evidence="3" id="KW-0813">Transport</keyword>
<keyword evidence="5 7" id="KW-1133">Transmembrane helix</keyword>
<feature type="transmembrane region" description="Helical" evidence="7">
    <location>
        <begin position="135"/>
        <end position="153"/>
    </location>
</feature>
<sequence length="272" mass="29258">MLLVGMKLFGGIATGSAALIADAVNSIGDVASAIAVRGALSVAQLEEDDDHPYGHTKAESIAGLCVALLVAFSAGLFALETAKRFGGELKVPGMLAGVLAAVCAVVKETIYRYTNRVSKRLDSSALRAAAWDHRSDAWASAGVAISLLAAPYMGKWAPYVDPMAAVCVCIMLVVTGIRIFSSTARELMDQQASDDIVDRVRELSSTVDGVQDVEKLRVRKSGLEYFIEIHVEVEGHITVAEGHRIGHHVKDHLLIQMPRVRDVHVHIEPHEE</sequence>
<dbReference type="Gene3D" id="3.30.70.1350">
    <property type="entry name" value="Cation efflux protein, cytoplasmic domain"/>
    <property type="match status" value="1"/>
</dbReference>
<dbReference type="PANTHER" id="PTHR43840:SF15">
    <property type="entry name" value="MITOCHONDRIAL METAL TRANSPORTER 1-RELATED"/>
    <property type="match status" value="1"/>
</dbReference>
<dbReference type="InterPro" id="IPR027469">
    <property type="entry name" value="Cation_efflux_TMD_sf"/>
</dbReference>
<accession>A0A5C6F6U4</accession>
<reference evidence="10 11" key="1">
    <citation type="submission" date="2019-02" db="EMBL/GenBank/DDBJ databases">
        <title>Deep-cultivation of Planctomycetes and their phenomic and genomic characterization uncovers novel biology.</title>
        <authorList>
            <person name="Wiegand S."/>
            <person name="Jogler M."/>
            <person name="Boedeker C."/>
            <person name="Pinto D."/>
            <person name="Vollmers J."/>
            <person name="Rivas-Marin E."/>
            <person name="Kohn T."/>
            <person name="Peeters S.H."/>
            <person name="Heuer A."/>
            <person name="Rast P."/>
            <person name="Oberbeckmann S."/>
            <person name="Bunk B."/>
            <person name="Jeske O."/>
            <person name="Meyerdierks A."/>
            <person name="Storesund J.E."/>
            <person name="Kallscheuer N."/>
            <person name="Luecker S."/>
            <person name="Lage O.M."/>
            <person name="Pohl T."/>
            <person name="Merkel B.J."/>
            <person name="Hornburger P."/>
            <person name="Mueller R.-W."/>
            <person name="Bruemmer F."/>
            <person name="Labrenz M."/>
            <person name="Spormann A.M."/>
            <person name="Op Den Camp H."/>
            <person name="Overmann J."/>
            <person name="Amann R."/>
            <person name="Jetten M.S.M."/>
            <person name="Mascher T."/>
            <person name="Medema M.H."/>
            <person name="Devos D.P."/>
            <person name="Kaster A.-K."/>
            <person name="Ovreas L."/>
            <person name="Rohde M."/>
            <person name="Galperin M.Y."/>
            <person name="Jogler C."/>
        </authorList>
    </citation>
    <scope>NUCLEOTIDE SEQUENCE [LARGE SCALE GENOMIC DNA]</scope>
    <source>
        <strain evidence="10 11">Poly59</strain>
    </source>
</reference>